<dbReference type="KEGG" id="sdf:ACG33_14375"/>
<dbReference type="Proteomes" id="UP000070250">
    <property type="component" value="Chromosome"/>
</dbReference>
<keyword evidence="2" id="KW-1185">Reference proteome</keyword>
<dbReference type="STRING" id="465721.ACG33_14375"/>
<dbReference type="SUPFAM" id="SSF53901">
    <property type="entry name" value="Thiolase-like"/>
    <property type="match status" value="1"/>
</dbReference>
<dbReference type="RefSeq" id="WP_066922207.1">
    <property type="nucleotide sequence ID" value="NZ_CP011971.1"/>
</dbReference>
<accession>A0A127FCZ7</accession>
<name>A0A127FCZ7_STEDE</name>
<dbReference type="GO" id="GO:0016746">
    <property type="term" value="F:acyltransferase activity"/>
    <property type="evidence" value="ECO:0007669"/>
    <property type="project" value="InterPro"/>
</dbReference>
<organism evidence="1 2">
    <name type="scientific">Steroidobacter denitrificans</name>
    <dbReference type="NCBI Taxonomy" id="465721"/>
    <lineage>
        <taxon>Bacteria</taxon>
        <taxon>Pseudomonadati</taxon>
        <taxon>Pseudomonadota</taxon>
        <taxon>Gammaproteobacteria</taxon>
        <taxon>Steroidobacterales</taxon>
        <taxon>Steroidobacteraceae</taxon>
        <taxon>Steroidobacter</taxon>
    </lineage>
</organism>
<dbReference type="Gene3D" id="3.40.47.10">
    <property type="match status" value="1"/>
</dbReference>
<proteinExistence type="predicted"/>
<dbReference type="InterPro" id="IPR016039">
    <property type="entry name" value="Thiolase-like"/>
</dbReference>
<evidence type="ECO:0000313" key="2">
    <source>
        <dbReference type="Proteomes" id="UP000070250"/>
    </source>
</evidence>
<dbReference type="EMBL" id="CP011971">
    <property type="protein sequence ID" value="AMN48262.1"/>
    <property type="molecule type" value="Genomic_DNA"/>
</dbReference>
<evidence type="ECO:0000313" key="1">
    <source>
        <dbReference type="EMBL" id="AMN48262.1"/>
    </source>
</evidence>
<reference evidence="1 2" key="1">
    <citation type="submission" date="2015-06" db="EMBL/GenBank/DDBJ databases">
        <title>A Comprehensive Approach to Explore the Metabolic and Phylogenetic Diversity of Bacterial Steroid Degradation in the Environment: Testosterone as an Example.</title>
        <authorList>
            <person name="Yang F.-C."/>
            <person name="Chen Y.-L."/>
            <person name="Yu C.-P."/>
            <person name="Tang S.-L."/>
            <person name="Wang P.-H."/>
            <person name="Ismail W."/>
            <person name="Wang C.-H."/>
            <person name="Yang C.-Y."/>
            <person name="Chiang Y.-R."/>
        </authorList>
    </citation>
    <scope>NUCLEOTIDE SEQUENCE [LARGE SCALE GENOMIC DNA]</scope>
    <source>
        <strain evidence="1 2">DSM 18526</strain>
    </source>
</reference>
<dbReference type="AlphaFoldDB" id="A0A127FCZ7"/>
<dbReference type="OrthoDB" id="5928743at2"/>
<sequence length="616" mass="65006">MLSADKVLVTIGTPCSISAVGSTETYLARVTGAAEFIAYAAFDAGLVELDPMTDGSLGLRWSAGGEPASLADIEQRHGAQLRANLGIRYIDELTAISDSVVSEIGASLPHDFAVGGLRGLAGLSYREIRESALKDMHGLFDDDPRLGPSLQAQLFAYCGLGALAALPTALSELLPDPYKFRVAGATAFGGMDALAQLRPAGASNPANDKLRDKFAIRLANSLSSHGPALLSTMLAPAYSLSKSLKHPALLDSLKSPSGYSRVPQAPLNSVGACASSSLIFCDFAPQMLFDYPGYQRPAITLWTAADAAARPYWQMLDAFGPGALMTRGKLDAVNAGRPKELHRTVADCLAPFDIDANGTVIGEGGSGLLITTLDFALRNFLDITSIIAGWGQSGEAGGKAHFAGVGFGGENALIHAYELAHRGHGYGVADFRYIVAHATGTRTNSKTDLTTAANARAIAAGRQGHHSALPPLLVGTPKAVGDGHTMGETGLKAVSQALQYLLGKPAVGVPTLRNPDPDLGPVADAFRLRQAPVAGDLDGGAICATQGFGGYNGAIALRAAHADAFARYRIDPMILAAYLERWPELRRQREQRERRRRLHRGSALELAQQHRWKGLD</sequence>
<dbReference type="PATRIC" id="fig|465721.4.peg.3075"/>
<gene>
    <name evidence="1" type="ORF">ACG33_14375</name>
</gene>
<protein>
    <submittedName>
        <fullName evidence="1">Uncharacterized protein</fullName>
    </submittedName>
</protein>